<reference evidence="3 4" key="2">
    <citation type="journal article" date="2012" name="Int. J. Syst. Evol. Microbiol.">
        <title>Magnetococcus marinus gen. nov., sp. nov., a marine, magnetotactic bacterium that represents a novel lineage (Magnetococcaceae fam. nov.; Magnetococcales ord. nov.) at the base of the Alphaproteobacteria.</title>
        <authorList>
            <person name="Bazylinski D.A."/>
            <person name="Williams T.J."/>
            <person name="Lefevre C.T."/>
            <person name="Berg R.J."/>
            <person name="Zhang C.L."/>
            <person name="Bowser S.S."/>
            <person name="Dean A.J."/>
            <person name="Beveridge T.J."/>
        </authorList>
    </citation>
    <scope>NUCLEOTIDE SEQUENCE [LARGE SCALE GENOMIC DNA]</scope>
    <source>
        <strain evidence="4">ATCC BAA-1437 / JCM 17883 / MC-1</strain>
    </source>
</reference>
<organism evidence="3 4">
    <name type="scientific">Magnetococcus marinus (strain ATCC BAA-1437 / JCM 17883 / MC-1)</name>
    <dbReference type="NCBI Taxonomy" id="156889"/>
    <lineage>
        <taxon>Bacteria</taxon>
        <taxon>Pseudomonadati</taxon>
        <taxon>Pseudomonadota</taxon>
        <taxon>Magnetococcia</taxon>
        <taxon>Magnetococcales</taxon>
        <taxon>Magnetococcaceae</taxon>
        <taxon>Magnetococcus</taxon>
    </lineage>
</organism>
<dbReference type="EMBL" id="CP000471">
    <property type="protein sequence ID" value="ABK43978.1"/>
    <property type="molecule type" value="Genomic_DNA"/>
</dbReference>
<dbReference type="AlphaFoldDB" id="A0L7N5"/>
<dbReference type="Gene3D" id="1.10.8.350">
    <property type="entry name" value="Bacterial muramidase"/>
    <property type="match status" value="1"/>
</dbReference>
<dbReference type="PANTHER" id="PTHR30163:SF9">
    <property type="entry name" value="MEMBRANE-BOUND LYTIC MUREIN TRANSGLYCOSYLASE B"/>
    <property type="match status" value="1"/>
</dbReference>
<dbReference type="Proteomes" id="UP000002586">
    <property type="component" value="Chromosome"/>
</dbReference>
<dbReference type="PANTHER" id="PTHR30163">
    <property type="entry name" value="MEMBRANE-BOUND LYTIC MUREIN TRANSGLYCOSYLASE B"/>
    <property type="match status" value="1"/>
</dbReference>
<dbReference type="eggNOG" id="COG2951">
    <property type="taxonomic scope" value="Bacteria"/>
</dbReference>
<dbReference type="Gene3D" id="1.10.530.10">
    <property type="match status" value="1"/>
</dbReference>
<dbReference type="STRING" id="156889.Mmc1_1469"/>
<sequence precursor="true">MFGILNRREMLRGTAATLLLPGILTSAHAGQVAEDPLLRYPWLAQWAGADGLDAPWLRGVFQNLKKYPRVIRAMNHQAEAKPFYLYREHVTSPWLYKKGREAWQQHRAMLEAAGARYGVDAPFVLALWGMESRFGRNQGEHPVLRTLFTLAVDYPRRQTFFRQELRHFLILCRQQGWDPMLLKGSYAGAMGHVQMIPSSLRYYAVDGDGDGRLDVFNNPMDATASIAHYLGKHGWELGGPYLIPVYGITDLSAIKSAKVKEMQPWSSWYALGVRTRGEPPPAERAMALIALEEQDGLRYYGVFNNFRVILDWNRSTRFAKVVGELAEGFVL</sequence>
<reference evidence="4" key="1">
    <citation type="journal article" date="2009" name="Appl. Environ. Microbiol.">
        <title>Complete genome sequence of the chemolithoautotrophic marine magnetotactic coccus strain MC-1.</title>
        <authorList>
            <person name="Schubbe S."/>
            <person name="Williams T.J."/>
            <person name="Xie G."/>
            <person name="Kiss H.E."/>
            <person name="Brettin T.S."/>
            <person name="Martinez D."/>
            <person name="Ross C.A."/>
            <person name="Schuler D."/>
            <person name="Cox B.L."/>
            <person name="Nealson K.H."/>
            <person name="Bazylinski D.A."/>
        </authorList>
    </citation>
    <scope>NUCLEOTIDE SEQUENCE [LARGE SCALE GENOMIC DNA]</scope>
    <source>
        <strain evidence="4">ATCC BAA-1437 / JCM 17883 / MC-1</strain>
    </source>
</reference>
<gene>
    <name evidence="3" type="ordered locus">Mmc1_1469</name>
</gene>
<dbReference type="GO" id="GO:0008933">
    <property type="term" value="F:peptidoglycan lytic transglycosylase activity"/>
    <property type="evidence" value="ECO:0007669"/>
    <property type="project" value="TreeGrafter"/>
</dbReference>
<dbReference type="PROSITE" id="PS51318">
    <property type="entry name" value="TAT"/>
    <property type="match status" value="1"/>
</dbReference>
<dbReference type="GO" id="GO:0009253">
    <property type="term" value="P:peptidoglycan catabolic process"/>
    <property type="evidence" value="ECO:0007669"/>
    <property type="project" value="TreeGrafter"/>
</dbReference>
<dbReference type="InterPro" id="IPR023346">
    <property type="entry name" value="Lysozyme-like_dom_sf"/>
</dbReference>
<dbReference type="OrthoDB" id="9808544at2"/>
<proteinExistence type="predicted"/>
<dbReference type="CDD" id="cd13399">
    <property type="entry name" value="Slt35-like"/>
    <property type="match status" value="1"/>
</dbReference>
<dbReference type="SUPFAM" id="SSF53955">
    <property type="entry name" value="Lysozyme-like"/>
    <property type="match status" value="1"/>
</dbReference>
<keyword evidence="1" id="KW-0732">Signal</keyword>
<dbReference type="Pfam" id="PF13406">
    <property type="entry name" value="SLT_2"/>
    <property type="match status" value="1"/>
</dbReference>
<dbReference type="FunFam" id="1.10.8.350:FF:000001">
    <property type="entry name" value="Lytic murein transglycosylase B"/>
    <property type="match status" value="1"/>
</dbReference>
<evidence type="ECO:0000313" key="3">
    <source>
        <dbReference type="EMBL" id="ABK43978.1"/>
    </source>
</evidence>
<keyword evidence="4" id="KW-1185">Reference proteome</keyword>
<accession>A0L7N5</accession>
<dbReference type="InterPro" id="IPR043426">
    <property type="entry name" value="MltB-like"/>
</dbReference>
<evidence type="ECO:0000256" key="1">
    <source>
        <dbReference type="SAM" id="SignalP"/>
    </source>
</evidence>
<feature type="domain" description="Transglycosylase SLT" evidence="2">
    <location>
        <begin position="45"/>
        <end position="327"/>
    </location>
</feature>
<feature type="signal peptide" evidence="1">
    <location>
        <begin position="1"/>
        <end position="29"/>
    </location>
</feature>
<dbReference type="RefSeq" id="WP_011713131.1">
    <property type="nucleotide sequence ID" value="NC_008576.1"/>
</dbReference>
<dbReference type="InterPro" id="IPR031304">
    <property type="entry name" value="SLT_2"/>
</dbReference>
<dbReference type="CAZy" id="GH103">
    <property type="family name" value="Glycoside Hydrolase Family 103"/>
</dbReference>
<protein>
    <submittedName>
        <fullName evidence="3">Peptidoglycan N-acetylmuramoylhydrolase</fullName>
    </submittedName>
</protein>
<name>A0L7N5_MAGMM</name>
<keyword evidence="3" id="KW-0378">Hydrolase</keyword>
<evidence type="ECO:0000313" key="4">
    <source>
        <dbReference type="Proteomes" id="UP000002586"/>
    </source>
</evidence>
<dbReference type="KEGG" id="mgm:Mmc1_1469"/>
<evidence type="ECO:0000259" key="2">
    <source>
        <dbReference type="Pfam" id="PF13406"/>
    </source>
</evidence>
<dbReference type="InterPro" id="IPR006311">
    <property type="entry name" value="TAT_signal"/>
</dbReference>
<dbReference type="GO" id="GO:0016787">
    <property type="term" value="F:hydrolase activity"/>
    <property type="evidence" value="ECO:0007669"/>
    <property type="project" value="UniProtKB-KW"/>
</dbReference>
<feature type="chain" id="PRO_5002626488" evidence="1">
    <location>
        <begin position="30"/>
        <end position="331"/>
    </location>
</feature>
<dbReference type="HOGENOM" id="CLU_035402_1_1_5"/>